<protein>
    <submittedName>
        <fullName evidence="1">Uncharacterized protein</fullName>
    </submittedName>
</protein>
<dbReference type="KEGG" id="pta:HPL003_06665"/>
<reference key="2">
    <citation type="submission" date="2011-11" db="EMBL/GenBank/DDBJ databases">
        <authorList>
            <person name="Shin S.H."/>
            <person name="Kim S."/>
            <person name="Kim J.Y."/>
        </authorList>
    </citation>
    <scope>NUCLEOTIDE SEQUENCE</scope>
    <source>
        <strain>HPL-003</strain>
    </source>
</reference>
<proteinExistence type="predicted"/>
<reference evidence="2" key="1">
    <citation type="submission" date="2011-11" db="EMBL/GenBank/DDBJ databases">
        <title>Complete sequence of Paenibacillus terrae HPL-003.</title>
        <authorList>
            <person name="Shin S.H."/>
            <person name="Kim S."/>
            <person name="Kim J.Y."/>
        </authorList>
    </citation>
    <scope>NUCLEOTIDE SEQUENCE [LARGE SCALE GENOMIC DNA]</scope>
    <source>
        <strain evidence="2">HPL-003</strain>
    </source>
</reference>
<dbReference type="AlphaFoldDB" id="G7W3K9"/>
<accession>G7W3K9</accession>
<organism evidence="1 2">
    <name type="scientific">Paenibacillus terrae (strain HPL-003)</name>
    <dbReference type="NCBI Taxonomy" id="985665"/>
    <lineage>
        <taxon>Bacteria</taxon>
        <taxon>Bacillati</taxon>
        <taxon>Bacillota</taxon>
        <taxon>Bacilli</taxon>
        <taxon>Bacillales</taxon>
        <taxon>Paenibacillaceae</taxon>
        <taxon>Paenibacillus</taxon>
    </lineage>
</organism>
<reference evidence="1 2" key="3">
    <citation type="journal article" date="2012" name="J. Bacteriol.">
        <title>Genome Sequence of Paenibacillus terrae HPL-003, a Xylanase-Producing Bacterium Isolated from Soil Found in Forest Residue.</title>
        <authorList>
            <person name="Shin S.H."/>
            <person name="Kim S."/>
            <person name="Kim J.Y."/>
            <person name="Song H.Y."/>
            <person name="Cho S.J."/>
            <person name="Kim D.R."/>
            <person name="Lee K.I."/>
            <person name="Lim H.K."/>
            <person name="Park N.J."/>
            <person name="Hwang I.T."/>
            <person name="Yang K.S."/>
        </authorList>
    </citation>
    <scope>NUCLEOTIDE SEQUENCE [LARGE SCALE GENOMIC DNA]</scope>
    <source>
        <strain evidence="1 2">HPL-003</strain>
    </source>
</reference>
<dbReference type="EMBL" id="CP003107">
    <property type="protein sequence ID" value="AET58096.1"/>
    <property type="molecule type" value="Genomic_DNA"/>
</dbReference>
<evidence type="ECO:0000313" key="1">
    <source>
        <dbReference type="EMBL" id="AET58096.1"/>
    </source>
</evidence>
<evidence type="ECO:0000313" key="2">
    <source>
        <dbReference type="Proteomes" id="UP000005876"/>
    </source>
</evidence>
<dbReference type="HOGENOM" id="CLU_3255122_0_0_9"/>
<dbReference type="STRING" id="985665.HPL003_06665"/>
<dbReference type="Proteomes" id="UP000005876">
    <property type="component" value="Chromosome"/>
</dbReference>
<sequence length="42" mass="5094">MYLRRTFQNLEDKLSGVRRKLQGVNMNDLTARAKYYLLSWED</sequence>
<gene>
    <name evidence="1" type="ordered locus">HPL003_06665</name>
</gene>
<name>G7W3K9_PAETH</name>